<name>A0A285GMH0_9ACTN</name>
<proteinExistence type="predicted"/>
<evidence type="ECO:0000313" key="1">
    <source>
        <dbReference type="EMBL" id="SNY24759.1"/>
    </source>
</evidence>
<dbReference type="GO" id="GO:0042438">
    <property type="term" value="P:melanin biosynthetic process"/>
    <property type="evidence" value="ECO:0007669"/>
    <property type="project" value="InterPro"/>
</dbReference>
<evidence type="ECO:0000313" key="2">
    <source>
        <dbReference type="Proteomes" id="UP000219612"/>
    </source>
</evidence>
<organism evidence="1 2">
    <name type="scientific">Paractinoplanes atraurantiacus</name>
    <dbReference type="NCBI Taxonomy" id="1036182"/>
    <lineage>
        <taxon>Bacteria</taxon>
        <taxon>Bacillati</taxon>
        <taxon>Actinomycetota</taxon>
        <taxon>Actinomycetes</taxon>
        <taxon>Micromonosporales</taxon>
        <taxon>Micromonosporaceae</taxon>
        <taxon>Paractinoplanes</taxon>
    </lineage>
</organism>
<dbReference type="Gene3D" id="3.30.1880.10">
    <property type="entry name" value="protein ne1242 domain like"/>
    <property type="match status" value="1"/>
</dbReference>
<accession>A0A285GMH0</accession>
<dbReference type="Proteomes" id="UP000219612">
    <property type="component" value="Unassembled WGS sequence"/>
</dbReference>
<dbReference type="EMBL" id="OBDY01000002">
    <property type="protein sequence ID" value="SNY24759.1"/>
    <property type="molecule type" value="Genomic_DNA"/>
</dbReference>
<dbReference type="AlphaFoldDB" id="A0A285GMH0"/>
<gene>
    <name evidence="1" type="ORF">SAMN05421748_102242</name>
</gene>
<dbReference type="InterPro" id="IPR023199">
    <property type="entry name" value="GriE/MELC1_sf"/>
</dbReference>
<keyword evidence="2" id="KW-1185">Reference proteome</keyword>
<dbReference type="Pfam" id="PF06236">
    <property type="entry name" value="MelC1"/>
    <property type="match status" value="1"/>
</dbReference>
<sequence length="162" mass="16969">MVLPGAAYCQTFTSLNGDRMHRREWASMRSAMGRAVAGLGVAAAALSVAGSVSAAPAGAPRVPAQPAASPSYGTGFFEVYHGHHIMGWGHDRSACAYIDGMQLVLYAAGAGQYTSALQAFQPERGVRAITRASVRALGKYHMAPPRDVVAHCPRFATGAQHS</sequence>
<reference evidence="1 2" key="1">
    <citation type="submission" date="2017-09" db="EMBL/GenBank/DDBJ databases">
        <authorList>
            <person name="Ehlers B."/>
            <person name="Leendertz F.H."/>
        </authorList>
    </citation>
    <scope>NUCLEOTIDE SEQUENCE [LARGE SCALE GENOMIC DNA]</scope>
    <source>
        <strain evidence="1 2">CGMCC 4.6857</strain>
    </source>
</reference>
<protein>
    <submittedName>
        <fullName evidence="1">Tyrosinase co-factor MelC1</fullName>
    </submittedName>
</protein>
<dbReference type="GO" id="GO:0005507">
    <property type="term" value="F:copper ion binding"/>
    <property type="evidence" value="ECO:0007669"/>
    <property type="project" value="InterPro"/>
</dbReference>
<dbReference type="InterPro" id="IPR010928">
    <property type="entry name" value="MelC1"/>
</dbReference>